<feature type="transmembrane region" description="Helical" evidence="2">
    <location>
        <begin position="180"/>
        <end position="198"/>
    </location>
</feature>
<feature type="transmembrane region" description="Helical" evidence="2">
    <location>
        <begin position="147"/>
        <end position="168"/>
    </location>
</feature>
<keyword evidence="2" id="KW-0472">Membrane</keyword>
<dbReference type="RefSeq" id="WP_040140318.1">
    <property type="nucleotide sequence ID" value="NZ_CP006988.1"/>
</dbReference>
<evidence type="ECO:0008006" key="5">
    <source>
        <dbReference type="Google" id="ProtNLM"/>
    </source>
</evidence>
<keyword evidence="2" id="KW-0812">Transmembrane</keyword>
<dbReference type="Proteomes" id="UP000027180">
    <property type="component" value="Plasmid pRetIE4771b"/>
</dbReference>
<gene>
    <name evidence="3" type="ORF">IE4771_PB00082</name>
</gene>
<protein>
    <recommendedName>
        <fullName evidence="5">Transmembrane protein</fullName>
    </recommendedName>
</protein>
<evidence type="ECO:0000256" key="2">
    <source>
        <dbReference type="SAM" id="Phobius"/>
    </source>
</evidence>
<reference evidence="3 4" key="1">
    <citation type="submission" date="2013-12" db="EMBL/GenBank/DDBJ databases">
        <title>Complete genome sequence of Rhizobium etli bv. mimosae IE4771.</title>
        <authorList>
            <person name="Bustos P."/>
            <person name="Santamaria R.I."/>
            <person name="Lozano L."/>
            <person name="Ormeno-Orrillo E."/>
            <person name="Rogel M.A."/>
            <person name="Romero D."/>
            <person name="Cevallos M.A."/>
            <person name="Martinez-Romero E."/>
            <person name="Gonzalez V."/>
        </authorList>
    </citation>
    <scope>NUCLEOTIDE SEQUENCE [LARGE SCALE GENOMIC DNA]</scope>
    <source>
        <strain evidence="3 4">IE4771</strain>
        <plasmid evidence="4">Plasmid pRetIE4771b</plasmid>
    </source>
</reference>
<dbReference type="AlphaFoldDB" id="A0A060IDM0"/>
<dbReference type="KEGG" id="rei:IE4771_PB00082"/>
<proteinExistence type="predicted"/>
<name>A0A060IDM0_RHIET</name>
<keyword evidence="3" id="KW-0614">Plasmid</keyword>
<dbReference type="EMBL" id="CP006988">
    <property type="protein sequence ID" value="AIC29816.1"/>
    <property type="molecule type" value="Genomic_DNA"/>
</dbReference>
<keyword evidence="2" id="KW-1133">Transmembrane helix</keyword>
<accession>A0A060IDM0</accession>
<geneLocation type="plasmid" evidence="3 4">
    <name>pRetIE4771b</name>
</geneLocation>
<dbReference type="OrthoDB" id="8447980at2"/>
<organism evidence="3 4">
    <name type="scientific">Rhizobium etli bv. mimosae str. IE4771</name>
    <dbReference type="NCBI Taxonomy" id="1432050"/>
    <lineage>
        <taxon>Bacteria</taxon>
        <taxon>Pseudomonadati</taxon>
        <taxon>Pseudomonadota</taxon>
        <taxon>Alphaproteobacteria</taxon>
        <taxon>Hyphomicrobiales</taxon>
        <taxon>Rhizobiaceae</taxon>
        <taxon>Rhizobium/Agrobacterium group</taxon>
        <taxon>Rhizobium</taxon>
    </lineage>
</organism>
<feature type="region of interest" description="Disordered" evidence="1">
    <location>
        <begin position="361"/>
        <end position="381"/>
    </location>
</feature>
<sequence>MNGETVGDISVGKPDLAGLDVVAVYSKVPKIYAVYANSERVMIQYADDEKLAMEQRLALAHLAPLRGEINGLIDGWRGSKHVGFDKTQGRRHPNIKAADARAKRYDRRTADALVVALQGDQASAEMLLSAIKREIIDERTSTGRVQYVLTAGFLTVAVFIVFWLLHALNFPKFVAQNDTWMATGLGCLGAFFSIAIGIRGRTIQTDLRLRDNLVDAGLRIVIGAISAVVLFAIFRSHMFELSLGQTRPITLCVSGPTCNPPDIDIAIVVAFLAGFSERLVGNLLDSKFVPAIGEPATASVSQSTARADISRAAALRSQADATNPLGRTEFANGKGVPEALPADPDDHLDYCLCDTELDDDETTDDLNLPKASGGIEKPVVH</sequence>
<evidence type="ECO:0000313" key="3">
    <source>
        <dbReference type="EMBL" id="AIC29816.1"/>
    </source>
</evidence>
<dbReference type="HOGENOM" id="CLU_871180_0_0_5"/>
<evidence type="ECO:0000256" key="1">
    <source>
        <dbReference type="SAM" id="MobiDB-lite"/>
    </source>
</evidence>
<feature type="transmembrane region" description="Helical" evidence="2">
    <location>
        <begin position="218"/>
        <end position="238"/>
    </location>
</feature>
<evidence type="ECO:0000313" key="4">
    <source>
        <dbReference type="Proteomes" id="UP000027180"/>
    </source>
</evidence>